<feature type="transmembrane region" description="Helical" evidence="24">
    <location>
        <begin position="200"/>
        <end position="224"/>
    </location>
</feature>
<dbReference type="SMART" id="SM00387">
    <property type="entry name" value="HATPase_c"/>
    <property type="match status" value="1"/>
</dbReference>
<dbReference type="Gene3D" id="1.20.5.1930">
    <property type="match status" value="1"/>
</dbReference>
<dbReference type="RefSeq" id="WP_008059550.1">
    <property type="nucleotide sequence ID" value="NZ_AFHG01000033.1"/>
</dbReference>
<dbReference type="InterPro" id="IPR003594">
    <property type="entry name" value="HATPase_dom"/>
</dbReference>
<dbReference type="SMART" id="SM01049">
    <property type="entry name" value="Cache_2"/>
    <property type="match status" value="1"/>
</dbReference>
<evidence type="ECO:0000256" key="24">
    <source>
        <dbReference type="SAM" id="Phobius"/>
    </source>
</evidence>
<keyword evidence="16" id="KW-0067">ATP-binding</keyword>
<keyword evidence="10" id="KW-0597">Phosphoprotein</keyword>
<dbReference type="InterPro" id="IPR004358">
    <property type="entry name" value="Sig_transdc_His_kin-like_C"/>
</dbReference>
<evidence type="ECO:0000256" key="12">
    <source>
        <dbReference type="ARBA" id="ARBA00022692"/>
    </source>
</evidence>
<dbReference type="GO" id="GO:0051539">
    <property type="term" value="F:4 iron, 4 sulfur cluster binding"/>
    <property type="evidence" value="ECO:0007669"/>
    <property type="project" value="UniProtKB-KW"/>
</dbReference>
<dbReference type="GO" id="GO:0005737">
    <property type="term" value="C:cytoplasm"/>
    <property type="evidence" value="ECO:0007669"/>
    <property type="project" value="UniProtKB-SubCell"/>
</dbReference>
<evidence type="ECO:0000256" key="25">
    <source>
        <dbReference type="SAM" id="SignalP"/>
    </source>
</evidence>
<evidence type="ECO:0000256" key="8">
    <source>
        <dbReference type="ARBA" id="ARBA00022485"/>
    </source>
</evidence>
<evidence type="ECO:0000256" key="19">
    <source>
        <dbReference type="ARBA" id="ARBA00023012"/>
    </source>
</evidence>
<dbReference type="GO" id="GO:0046872">
    <property type="term" value="F:metal ion binding"/>
    <property type="evidence" value="ECO:0007669"/>
    <property type="project" value="UniProtKB-KW"/>
</dbReference>
<keyword evidence="14" id="KW-0547">Nucleotide-binding</keyword>
<comment type="caution">
    <text evidence="27">The sequence shown here is derived from an EMBL/GenBank/DDBJ whole genome shotgun (WGS) entry which is preliminary data.</text>
</comment>
<evidence type="ECO:0000256" key="16">
    <source>
        <dbReference type="ARBA" id="ARBA00022840"/>
    </source>
</evidence>
<dbReference type="Pfam" id="PF07730">
    <property type="entry name" value="HisKA_3"/>
    <property type="match status" value="1"/>
</dbReference>
<dbReference type="SUPFAM" id="SSF55874">
    <property type="entry name" value="ATPase domain of HSP90 chaperone/DNA topoisomerase II/histidine kinase"/>
    <property type="match status" value="1"/>
</dbReference>
<keyword evidence="21 24" id="KW-0472">Membrane</keyword>
<evidence type="ECO:0000259" key="26">
    <source>
        <dbReference type="PROSITE" id="PS50109"/>
    </source>
</evidence>
<dbReference type="InterPro" id="IPR036890">
    <property type="entry name" value="HATPase_C_sf"/>
</dbReference>
<evidence type="ECO:0000256" key="14">
    <source>
        <dbReference type="ARBA" id="ARBA00022741"/>
    </source>
</evidence>
<keyword evidence="11" id="KW-0808">Transferase</keyword>
<dbReference type="GO" id="GO:0046983">
    <property type="term" value="F:protein dimerization activity"/>
    <property type="evidence" value="ECO:0007669"/>
    <property type="project" value="InterPro"/>
</dbReference>
<keyword evidence="20" id="KW-0411">Iron-sulfur</keyword>
<evidence type="ECO:0000313" key="28">
    <source>
        <dbReference type="Proteomes" id="UP000005019"/>
    </source>
</evidence>
<dbReference type="InterPro" id="IPR011712">
    <property type="entry name" value="Sig_transdc_His_kin_sub3_dim/P"/>
</dbReference>
<dbReference type="eggNOG" id="COG4564">
    <property type="taxonomic scope" value="Bacteria"/>
</dbReference>
<dbReference type="PRINTS" id="PR00344">
    <property type="entry name" value="BCTRLSENSOR"/>
</dbReference>
<evidence type="ECO:0000256" key="9">
    <source>
        <dbReference type="ARBA" id="ARBA00022490"/>
    </source>
</evidence>
<proteinExistence type="predicted"/>
<dbReference type="OrthoDB" id="5298972at2"/>
<dbReference type="EMBL" id="AFHG01000033">
    <property type="protein sequence ID" value="EGK72646.1"/>
    <property type="molecule type" value="Genomic_DNA"/>
</dbReference>
<evidence type="ECO:0000256" key="6">
    <source>
        <dbReference type="ARBA" id="ARBA00017322"/>
    </source>
</evidence>
<dbReference type="Pfam" id="PF02518">
    <property type="entry name" value="HATPase_c"/>
    <property type="match status" value="1"/>
</dbReference>
<feature type="domain" description="Histidine kinase" evidence="26">
    <location>
        <begin position="250"/>
        <end position="451"/>
    </location>
</feature>
<dbReference type="InterPro" id="IPR050482">
    <property type="entry name" value="Sensor_HK_TwoCompSys"/>
</dbReference>
<evidence type="ECO:0000256" key="3">
    <source>
        <dbReference type="ARBA" id="ARBA00004496"/>
    </source>
</evidence>
<keyword evidence="8" id="KW-0004">4Fe-4S</keyword>
<keyword evidence="7" id="KW-1003">Cell membrane</keyword>
<comment type="cofactor">
    <cofactor evidence="2">
        <name>[4Fe-4S] cluster</name>
        <dbReference type="ChEBI" id="CHEBI:49883"/>
    </cofactor>
</comment>
<evidence type="ECO:0000256" key="15">
    <source>
        <dbReference type="ARBA" id="ARBA00022777"/>
    </source>
</evidence>
<keyword evidence="28" id="KW-1185">Reference proteome</keyword>
<evidence type="ECO:0000256" key="21">
    <source>
        <dbReference type="ARBA" id="ARBA00023136"/>
    </source>
</evidence>
<dbReference type="STRING" id="1000565.METUNv1_01056"/>
<dbReference type="Proteomes" id="UP000005019">
    <property type="component" value="Unassembled WGS sequence"/>
</dbReference>
<evidence type="ECO:0000256" key="2">
    <source>
        <dbReference type="ARBA" id="ARBA00001966"/>
    </source>
</evidence>
<comment type="subcellular location">
    <subcellularLocation>
        <location evidence="4">Cell membrane</location>
        <topology evidence="4">Multi-pass membrane protein</topology>
    </subcellularLocation>
    <subcellularLocation>
        <location evidence="3">Cytoplasm</location>
    </subcellularLocation>
</comment>
<evidence type="ECO:0000256" key="5">
    <source>
        <dbReference type="ARBA" id="ARBA00012438"/>
    </source>
</evidence>
<evidence type="ECO:0000256" key="10">
    <source>
        <dbReference type="ARBA" id="ARBA00022553"/>
    </source>
</evidence>
<keyword evidence="18" id="KW-0408">Iron</keyword>
<keyword evidence="9" id="KW-0963">Cytoplasm</keyword>
<feature type="chain" id="PRO_5003325767" description="Oxygen sensor histidine kinase NreB" evidence="25">
    <location>
        <begin position="24"/>
        <end position="451"/>
    </location>
</feature>
<keyword evidence="19" id="KW-0902">Two-component regulatory system</keyword>
<evidence type="ECO:0000256" key="22">
    <source>
        <dbReference type="ARBA" id="ARBA00024827"/>
    </source>
</evidence>
<dbReference type="PANTHER" id="PTHR24421">
    <property type="entry name" value="NITRATE/NITRITE SENSOR PROTEIN NARX-RELATED"/>
    <property type="match status" value="1"/>
</dbReference>
<dbReference type="CDD" id="cd16917">
    <property type="entry name" value="HATPase_UhpB-NarQ-NarX-like"/>
    <property type="match status" value="1"/>
</dbReference>
<dbReference type="GO" id="GO:0000155">
    <property type="term" value="F:phosphorelay sensor kinase activity"/>
    <property type="evidence" value="ECO:0007669"/>
    <property type="project" value="InterPro"/>
</dbReference>
<keyword evidence="17 24" id="KW-1133">Transmembrane helix</keyword>
<protein>
    <recommendedName>
        <fullName evidence="6">Oxygen sensor histidine kinase NreB</fullName>
        <ecNumber evidence="5">2.7.13.3</ecNumber>
    </recommendedName>
    <alternativeName>
        <fullName evidence="23">Nitrogen regulation protein B</fullName>
    </alternativeName>
</protein>
<dbReference type="AlphaFoldDB" id="F5R9Y0"/>
<evidence type="ECO:0000256" key="17">
    <source>
        <dbReference type="ARBA" id="ARBA00022989"/>
    </source>
</evidence>
<sequence length="451" mass="49263">MQLRLKFVLLAVVPLLLAIAAVAAVVKLQSQALTDAEHAIVEPALMDARRHELQNYVTLALASIEHLTARSDPAARAAALDVLSQLEFGDDGYFFVYDMDGRALMHPRQPDLVGRNLWEVRDAQGRPTIQNLIARAREGGGFVDFVWRRPSTGRTENKLGYVAIVPEWGWMIGTGLYTDDIVAARERIDRQAQVAIRNTMGVIAGIAVVATLLVALAGLALNVSDRRDAEQKMRELARQVVRSQEKERSRVARELHDGVSQSLVSVKFLLESAQARLDQAQPLPDPANAARTTLSRGLAGVEEVLGDVRRISHGLRPTMLDTLGLVPAMRQVLDEFAQRSGVAVDIEADDSLVAPGDAGTALFRLLQEALNNVERHARATRLTLRLVAESGALWLDIRDDGRGFDVESVSASPQRGLGLSSMRERIEALGGRFELYSDGSGTLLSARLPLT</sequence>
<dbReference type="InterPro" id="IPR005467">
    <property type="entry name" value="His_kinase_dom"/>
</dbReference>
<evidence type="ECO:0000256" key="23">
    <source>
        <dbReference type="ARBA" id="ARBA00030800"/>
    </source>
</evidence>
<accession>F5R9Y0</accession>
<organism evidence="27 28">
    <name type="scientific">Methyloversatilis universalis (strain ATCC BAA-1314 / DSM 25237 / JCM 13912 / CCUG 52030 / FAM5)</name>
    <dbReference type="NCBI Taxonomy" id="1000565"/>
    <lineage>
        <taxon>Bacteria</taxon>
        <taxon>Pseudomonadati</taxon>
        <taxon>Pseudomonadota</taxon>
        <taxon>Betaproteobacteria</taxon>
        <taxon>Nitrosomonadales</taxon>
        <taxon>Sterolibacteriaceae</taxon>
        <taxon>Methyloversatilis</taxon>
    </lineage>
</organism>
<evidence type="ECO:0000256" key="11">
    <source>
        <dbReference type="ARBA" id="ARBA00022679"/>
    </source>
</evidence>
<dbReference type="PIRSF" id="PIRSF037314">
    <property type="entry name" value="STHK_MctS"/>
    <property type="match status" value="1"/>
</dbReference>
<keyword evidence="25" id="KW-0732">Signal</keyword>
<dbReference type="InterPro" id="IPR017171">
    <property type="entry name" value="Sig_transdc_His_kinase_MctS"/>
</dbReference>
<keyword evidence="15 27" id="KW-0418">Kinase</keyword>
<dbReference type="EC" id="2.7.13.3" evidence="5"/>
<evidence type="ECO:0000256" key="7">
    <source>
        <dbReference type="ARBA" id="ARBA00022475"/>
    </source>
</evidence>
<comment type="catalytic activity">
    <reaction evidence="1">
        <text>ATP + protein L-histidine = ADP + protein N-phospho-L-histidine.</text>
        <dbReference type="EC" id="2.7.13.3"/>
    </reaction>
</comment>
<keyword evidence="13" id="KW-0479">Metal-binding</keyword>
<evidence type="ECO:0000256" key="20">
    <source>
        <dbReference type="ARBA" id="ARBA00023014"/>
    </source>
</evidence>
<dbReference type="GO" id="GO:0005524">
    <property type="term" value="F:ATP binding"/>
    <property type="evidence" value="ECO:0007669"/>
    <property type="project" value="UniProtKB-KW"/>
</dbReference>
<dbReference type="PROSITE" id="PS50109">
    <property type="entry name" value="HIS_KIN"/>
    <property type="match status" value="1"/>
</dbReference>
<dbReference type="GO" id="GO:0005886">
    <property type="term" value="C:plasma membrane"/>
    <property type="evidence" value="ECO:0007669"/>
    <property type="project" value="UniProtKB-SubCell"/>
</dbReference>
<name>F5R9Y0_METUF</name>
<comment type="function">
    <text evidence="22">Member of the two-component regulatory system NreB/NreC involved in the control of dissimilatory nitrate/nitrite reduction in response to oxygen. NreB functions as a direct oxygen sensor histidine kinase which is autophosphorylated, in the absence of oxygen, probably at the conserved histidine residue, and transfers its phosphate group probably to a conserved aspartate residue of NreC. NreB/NreC activates the expression of the nitrate (narGHJI) and nitrite (nir) reductase operons, as well as the putative nitrate transporter gene narT.</text>
</comment>
<dbReference type="Pfam" id="PF17200">
    <property type="entry name" value="sCache_2"/>
    <property type="match status" value="1"/>
</dbReference>
<dbReference type="InterPro" id="IPR033480">
    <property type="entry name" value="sCache_2"/>
</dbReference>
<dbReference type="Gene3D" id="3.30.450.20">
    <property type="entry name" value="PAS domain"/>
    <property type="match status" value="1"/>
</dbReference>
<dbReference type="Gene3D" id="3.30.565.10">
    <property type="entry name" value="Histidine kinase-like ATPase, C-terminal domain"/>
    <property type="match status" value="1"/>
</dbReference>
<gene>
    <name evidence="27" type="ORF">METUNv1_01056</name>
</gene>
<evidence type="ECO:0000256" key="13">
    <source>
        <dbReference type="ARBA" id="ARBA00022723"/>
    </source>
</evidence>
<dbReference type="PANTHER" id="PTHR24421:SF10">
    <property type="entry name" value="NITRATE_NITRITE SENSOR PROTEIN NARQ"/>
    <property type="match status" value="1"/>
</dbReference>
<evidence type="ECO:0000256" key="18">
    <source>
        <dbReference type="ARBA" id="ARBA00023004"/>
    </source>
</evidence>
<evidence type="ECO:0000256" key="4">
    <source>
        <dbReference type="ARBA" id="ARBA00004651"/>
    </source>
</evidence>
<evidence type="ECO:0000313" key="27">
    <source>
        <dbReference type="EMBL" id="EGK72646.1"/>
    </source>
</evidence>
<evidence type="ECO:0000256" key="1">
    <source>
        <dbReference type="ARBA" id="ARBA00000085"/>
    </source>
</evidence>
<reference evidence="27 28" key="1">
    <citation type="journal article" date="2011" name="J. Bacteriol.">
        <title>Genome sequence of Methyloversatilis universalis FAM5T, a methylotrophic representative of the order Rhodocyclales.</title>
        <authorList>
            <person name="Kittichotirat W."/>
            <person name="Good N.M."/>
            <person name="Hall R."/>
            <person name="Bringel F."/>
            <person name="Lajus A."/>
            <person name="Medigue C."/>
            <person name="Smalley N.E."/>
            <person name="Beck D."/>
            <person name="Bumgarner R."/>
            <person name="Vuilleumier S."/>
            <person name="Kalyuzhnaya M.G."/>
        </authorList>
    </citation>
    <scope>NUCLEOTIDE SEQUENCE [LARGE SCALE GENOMIC DNA]</scope>
    <source>
        <strain evidence="28">ATCC BAA-1314 / JCM 13912 / FAM5</strain>
    </source>
</reference>
<keyword evidence="12 24" id="KW-0812">Transmembrane</keyword>
<feature type="signal peptide" evidence="25">
    <location>
        <begin position="1"/>
        <end position="23"/>
    </location>
</feature>